<gene>
    <name evidence="5" type="primary">TBRG1</name>
    <name evidence="5" type="ORF">CU097_009987</name>
</gene>
<dbReference type="SUPFAM" id="SSF57959">
    <property type="entry name" value="Leucine zipper domain"/>
    <property type="match status" value="1"/>
</dbReference>
<comment type="caution">
    <text evidence="5">The sequence shown here is derived from an EMBL/GenBank/DDBJ whole genome shotgun (WGS) entry which is preliminary data.</text>
</comment>
<sequence>MTETTKGIDAACQTDIVWKDGPVDKSVWTDEKLAKYRKMKRKLIRLIARHKEAQNALNTAQRRLQAYTRKGSKSKITDLDPMDISDEEEEEEEEDSDISDDDGEYRKKKRRYQKRRYSIQRNEDGSIQLPAQIVASLRIIELGRIDYERPAFHNDRYIFPIGYTAERTYMSMVDPSNQTIYTCKVEDSQDGPLFTLSPADAPDQCLSARTATGVWALVIKKVNEVRQKDSSNAISGPEYYGFSNPTMEDSRKRMAIDAIIDNDTLPLSPPVSYKSSSRSPSPECISQERRNSHPPMSAEERRYRNKLASAKYRAKKQQSMKNMASKVSQLMTSNYQLSRELAKVKQENEILRTMYERVISQQHLPPPILTNHYALPPIQSNPSS</sequence>
<feature type="domain" description="BZIP" evidence="4">
    <location>
        <begin position="299"/>
        <end position="358"/>
    </location>
</feature>
<comment type="subcellular location">
    <subcellularLocation>
        <location evidence="1">Nucleus</location>
    </subcellularLocation>
</comment>
<dbReference type="PROSITE" id="PS51542">
    <property type="entry name" value="FYRN"/>
    <property type="match status" value="1"/>
</dbReference>
<dbReference type="Pfam" id="PF05965">
    <property type="entry name" value="FYRC"/>
    <property type="match status" value="1"/>
</dbReference>
<protein>
    <submittedName>
        <fullName evidence="5">Transforming growth factor beta regulator 1</fullName>
    </submittedName>
</protein>
<name>A0A367JEU4_RHIAZ</name>
<evidence type="ECO:0000313" key="6">
    <source>
        <dbReference type="Proteomes" id="UP000252139"/>
    </source>
</evidence>
<dbReference type="PROSITE" id="PS50217">
    <property type="entry name" value="BZIP"/>
    <property type="match status" value="1"/>
</dbReference>
<evidence type="ECO:0000259" key="4">
    <source>
        <dbReference type="PROSITE" id="PS50217"/>
    </source>
</evidence>
<dbReference type="PANTHER" id="PTHR22715">
    <property type="entry name" value="TRANSFORMING GROWTH FACTOR BETA REGULATED GENE 1"/>
    <property type="match status" value="1"/>
</dbReference>
<dbReference type="PROSITE" id="PS00036">
    <property type="entry name" value="BZIP_BASIC"/>
    <property type="match status" value="1"/>
</dbReference>
<accession>A0A367JEU4</accession>
<evidence type="ECO:0000256" key="2">
    <source>
        <dbReference type="ARBA" id="ARBA00023242"/>
    </source>
</evidence>
<evidence type="ECO:0000256" key="3">
    <source>
        <dbReference type="SAM" id="MobiDB-lite"/>
    </source>
</evidence>
<dbReference type="Gene3D" id="3.30.160.360">
    <property type="match status" value="1"/>
</dbReference>
<evidence type="ECO:0000256" key="1">
    <source>
        <dbReference type="ARBA" id="ARBA00004123"/>
    </source>
</evidence>
<feature type="region of interest" description="Disordered" evidence="3">
    <location>
        <begin position="266"/>
        <end position="302"/>
    </location>
</feature>
<dbReference type="InterPro" id="IPR003888">
    <property type="entry name" value="FYrich_N"/>
</dbReference>
<dbReference type="GO" id="GO:0005634">
    <property type="term" value="C:nucleus"/>
    <property type="evidence" value="ECO:0007669"/>
    <property type="project" value="UniProtKB-SubCell"/>
</dbReference>
<keyword evidence="6" id="KW-1185">Reference proteome</keyword>
<dbReference type="SMART" id="SM00541">
    <property type="entry name" value="FYRN"/>
    <property type="match status" value="1"/>
</dbReference>
<dbReference type="Proteomes" id="UP000252139">
    <property type="component" value="Unassembled WGS sequence"/>
</dbReference>
<dbReference type="GO" id="GO:0051726">
    <property type="term" value="P:regulation of cell cycle"/>
    <property type="evidence" value="ECO:0007669"/>
    <property type="project" value="TreeGrafter"/>
</dbReference>
<dbReference type="AlphaFoldDB" id="A0A367JEU4"/>
<dbReference type="STRING" id="86630.A0A367JEU4"/>
<dbReference type="OrthoDB" id="285793at2759"/>
<feature type="region of interest" description="Disordered" evidence="3">
    <location>
        <begin position="68"/>
        <end position="113"/>
    </location>
</feature>
<dbReference type="Gene3D" id="1.20.5.170">
    <property type="match status" value="1"/>
</dbReference>
<proteinExistence type="predicted"/>
<dbReference type="InterPro" id="IPR003889">
    <property type="entry name" value="FYrich_C"/>
</dbReference>
<dbReference type="Pfam" id="PF05964">
    <property type="entry name" value="FYRN"/>
    <property type="match status" value="1"/>
</dbReference>
<dbReference type="Pfam" id="PF07716">
    <property type="entry name" value="bZIP_2"/>
    <property type="match status" value="1"/>
</dbReference>
<dbReference type="SMART" id="SM00338">
    <property type="entry name" value="BRLZ"/>
    <property type="match status" value="1"/>
</dbReference>
<evidence type="ECO:0000313" key="5">
    <source>
        <dbReference type="EMBL" id="RCH88395.1"/>
    </source>
</evidence>
<dbReference type="InterPro" id="IPR004827">
    <property type="entry name" value="bZIP"/>
</dbReference>
<feature type="compositionally biased region" description="Acidic residues" evidence="3">
    <location>
        <begin position="80"/>
        <end position="103"/>
    </location>
</feature>
<dbReference type="CDD" id="cd14705">
    <property type="entry name" value="bZIP_Zip1"/>
    <property type="match status" value="1"/>
</dbReference>
<dbReference type="GO" id="GO:0003700">
    <property type="term" value="F:DNA-binding transcription factor activity"/>
    <property type="evidence" value="ECO:0007669"/>
    <property type="project" value="InterPro"/>
</dbReference>
<organism evidence="5 6">
    <name type="scientific">Rhizopus azygosporus</name>
    <name type="common">Rhizopus microsporus var. azygosporus</name>
    <dbReference type="NCBI Taxonomy" id="86630"/>
    <lineage>
        <taxon>Eukaryota</taxon>
        <taxon>Fungi</taxon>
        <taxon>Fungi incertae sedis</taxon>
        <taxon>Mucoromycota</taxon>
        <taxon>Mucoromycotina</taxon>
        <taxon>Mucoromycetes</taxon>
        <taxon>Mucorales</taxon>
        <taxon>Mucorineae</taxon>
        <taxon>Rhizopodaceae</taxon>
        <taxon>Rhizopus</taxon>
    </lineage>
</organism>
<dbReference type="InterPro" id="IPR040092">
    <property type="entry name" value="TBRG1"/>
</dbReference>
<dbReference type="InterPro" id="IPR046347">
    <property type="entry name" value="bZIP_sf"/>
</dbReference>
<reference evidence="5 6" key="1">
    <citation type="journal article" date="2018" name="G3 (Bethesda)">
        <title>Phylogenetic and Phylogenomic Definition of Rhizopus Species.</title>
        <authorList>
            <person name="Gryganskyi A.P."/>
            <person name="Golan J."/>
            <person name="Dolatabadi S."/>
            <person name="Mondo S."/>
            <person name="Robb S."/>
            <person name="Idnurm A."/>
            <person name="Muszewska A."/>
            <person name="Steczkiewicz K."/>
            <person name="Masonjones S."/>
            <person name="Liao H.L."/>
            <person name="Gajdeczka M.T."/>
            <person name="Anike F."/>
            <person name="Vuek A."/>
            <person name="Anishchenko I.M."/>
            <person name="Voigt K."/>
            <person name="de Hoog G.S."/>
            <person name="Smith M.E."/>
            <person name="Heitman J."/>
            <person name="Vilgalys R."/>
            <person name="Stajich J.E."/>
        </authorList>
    </citation>
    <scope>NUCLEOTIDE SEQUENCE [LARGE SCALE GENOMIC DNA]</scope>
    <source>
        <strain evidence="5 6">CBS 357.93</strain>
    </source>
</reference>
<keyword evidence="2" id="KW-0539">Nucleus</keyword>
<dbReference type="PROSITE" id="PS51543">
    <property type="entry name" value="FYRC"/>
    <property type="match status" value="1"/>
</dbReference>
<dbReference type="PANTHER" id="PTHR22715:SF0">
    <property type="entry name" value="TRANSFORMING GROWTH FACTOR BETA REGULATOR 1"/>
    <property type="match status" value="1"/>
</dbReference>
<dbReference type="EMBL" id="PJQL01001474">
    <property type="protein sequence ID" value="RCH88395.1"/>
    <property type="molecule type" value="Genomic_DNA"/>
</dbReference>
<feature type="compositionally biased region" description="Low complexity" evidence="3">
    <location>
        <begin position="270"/>
        <end position="285"/>
    </location>
</feature>